<organism evidence="1 2">
    <name type="scientific">Botryotinia fuckeliana (strain BcDW1)</name>
    <name type="common">Noble rot fungus</name>
    <name type="synonym">Botrytis cinerea</name>
    <dbReference type="NCBI Taxonomy" id="1290391"/>
    <lineage>
        <taxon>Eukaryota</taxon>
        <taxon>Fungi</taxon>
        <taxon>Dikarya</taxon>
        <taxon>Ascomycota</taxon>
        <taxon>Pezizomycotina</taxon>
        <taxon>Leotiomycetes</taxon>
        <taxon>Helotiales</taxon>
        <taxon>Sclerotiniaceae</taxon>
        <taxon>Botrytis</taxon>
    </lineage>
</organism>
<dbReference type="AlphaFoldDB" id="M7THF6"/>
<name>M7THF6_BOTF1</name>
<sequence>MYVATNKNTGEGLGPTVANSTTIDIAARGLCGVDNLPKDKDTKINDVNLPRLKLGRLPRYEMSKDTGV</sequence>
<protein>
    <submittedName>
        <fullName evidence="1">Uncharacterized protein</fullName>
    </submittedName>
</protein>
<evidence type="ECO:0000313" key="1">
    <source>
        <dbReference type="EMBL" id="EMR80584.1"/>
    </source>
</evidence>
<proteinExistence type="predicted"/>
<reference evidence="2" key="1">
    <citation type="journal article" date="2013" name="Genome Announc.">
        <title>Draft genome sequence of Botrytis cinerea BcDW1, inoculum for noble rot of grape berries.</title>
        <authorList>
            <person name="Blanco-Ulate B."/>
            <person name="Allen G."/>
            <person name="Powell A.L."/>
            <person name="Cantu D."/>
        </authorList>
    </citation>
    <scope>NUCLEOTIDE SEQUENCE [LARGE SCALE GENOMIC DNA]</scope>
    <source>
        <strain evidence="2">BcDW1</strain>
    </source>
</reference>
<dbReference type="HOGENOM" id="CLU_2793672_0_0_1"/>
<dbReference type="Proteomes" id="UP000012045">
    <property type="component" value="Unassembled WGS sequence"/>
</dbReference>
<evidence type="ECO:0000313" key="2">
    <source>
        <dbReference type="Proteomes" id="UP000012045"/>
    </source>
</evidence>
<dbReference type="OrthoDB" id="10328560at2759"/>
<dbReference type="EMBL" id="KB708118">
    <property type="protein sequence ID" value="EMR80584.1"/>
    <property type="molecule type" value="Genomic_DNA"/>
</dbReference>
<gene>
    <name evidence="1" type="ORF">BcDW1_10850</name>
</gene>
<accession>M7THF6</accession>